<dbReference type="EMBL" id="AZFY01000020">
    <property type="protein sequence ID" value="KRM11712.1"/>
    <property type="molecule type" value="Genomic_DNA"/>
</dbReference>
<dbReference type="Proteomes" id="UP000051966">
    <property type="component" value="Unassembled WGS sequence"/>
</dbReference>
<dbReference type="AlphaFoldDB" id="A0A0R1W1H8"/>
<evidence type="ECO:0000313" key="1">
    <source>
        <dbReference type="EMBL" id="KRM11712.1"/>
    </source>
</evidence>
<name>A0A0R1W1H8_9LACO</name>
<proteinExistence type="predicted"/>
<organism evidence="1 2">
    <name type="scientific">Lentilactobacillus farraginis DSM 18382 = JCM 14108</name>
    <dbReference type="NCBI Taxonomy" id="1423743"/>
    <lineage>
        <taxon>Bacteria</taxon>
        <taxon>Bacillati</taxon>
        <taxon>Bacillota</taxon>
        <taxon>Bacilli</taxon>
        <taxon>Lactobacillales</taxon>
        <taxon>Lactobacillaceae</taxon>
        <taxon>Lentilactobacillus</taxon>
    </lineage>
</organism>
<comment type="caution">
    <text evidence="1">The sequence shown here is derived from an EMBL/GenBank/DDBJ whole genome shotgun (WGS) entry which is preliminary data.</text>
</comment>
<sequence>MSICSERLCNFSIIILVPFLAHKYACSGSTSSLACNKDINERLLTLSVPAVFTELGSLRTYMPRPCSILIIFRFSRDFKASRIVVMLTPKSLANCFIVGNLCPGFQNPLNIFACNLSIVCWYTDVFPIFYFPHFQSCLNKILLQKENNGQFIKGHCIRLHF</sequence>
<protein>
    <submittedName>
        <fullName evidence="1">Uncharacterized protein</fullName>
    </submittedName>
</protein>
<reference evidence="1 2" key="1">
    <citation type="journal article" date="2015" name="Genome Announc.">
        <title>Expanding the biotechnology potential of lactobacilli through comparative genomics of 213 strains and associated genera.</title>
        <authorList>
            <person name="Sun Z."/>
            <person name="Harris H.M."/>
            <person name="McCann A."/>
            <person name="Guo C."/>
            <person name="Argimon S."/>
            <person name="Zhang W."/>
            <person name="Yang X."/>
            <person name="Jeffery I.B."/>
            <person name="Cooney J.C."/>
            <person name="Kagawa T.F."/>
            <person name="Liu W."/>
            <person name="Song Y."/>
            <person name="Salvetti E."/>
            <person name="Wrobel A."/>
            <person name="Rasinkangas P."/>
            <person name="Parkhill J."/>
            <person name="Rea M.C."/>
            <person name="O'Sullivan O."/>
            <person name="Ritari J."/>
            <person name="Douillard F.P."/>
            <person name="Paul Ross R."/>
            <person name="Yang R."/>
            <person name="Briner A.E."/>
            <person name="Felis G.E."/>
            <person name="de Vos W.M."/>
            <person name="Barrangou R."/>
            <person name="Klaenhammer T.R."/>
            <person name="Caufield P.W."/>
            <person name="Cui Y."/>
            <person name="Zhang H."/>
            <person name="O'Toole P.W."/>
        </authorList>
    </citation>
    <scope>NUCLEOTIDE SEQUENCE [LARGE SCALE GENOMIC DNA]</scope>
    <source>
        <strain evidence="1 2">DSM 18382</strain>
    </source>
</reference>
<evidence type="ECO:0000313" key="2">
    <source>
        <dbReference type="Proteomes" id="UP000051966"/>
    </source>
</evidence>
<accession>A0A0R1W1H8</accession>
<keyword evidence="2" id="KW-1185">Reference proteome</keyword>
<dbReference type="PATRIC" id="fig|1423743.5.peg.1232"/>
<gene>
    <name evidence="1" type="ORF">FD41_GL001190</name>
</gene>
<dbReference type="PROSITE" id="PS51257">
    <property type="entry name" value="PROKAR_LIPOPROTEIN"/>
    <property type="match status" value="1"/>
</dbReference>